<dbReference type="Proteomes" id="UP000827872">
    <property type="component" value="Linkage Group LG08"/>
</dbReference>
<gene>
    <name evidence="1" type="primary">HKDC1_1</name>
    <name evidence="1" type="ORF">K3G42_010285</name>
</gene>
<comment type="caution">
    <text evidence="1">The sequence shown here is derived from an EMBL/GenBank/DDBJ whole genome shotgun (WGS) entry which is preliminary data.</text>
</comment>
<name>A0ACB8F8H7_9SAUR</name>
<protein>
    <submittedName>
        <fullName evidence="1">Hexokinase hkdc1</fullName>
    </submittedName>
</protein>
<evidence type="ECO:0000313" key="2">
    <source>
        <dbReference type="Proteomes" id="UP000827872"/>
    </source>
</evidence>
<accession>A0ACB8F8H7</accession>
<sequence length="91" mass="10481">MGLLAQEDLTFSTPGAFKLQVDRYLYHMRLSDDVLLDVMKQFQAEMVKGLGRDTNPTATLKMLPTFVRSTPDGSAFKFIIISYYKEMRHLM</sequence>
<dbReference type="EMBL" id="CM037621">
    <property type="protein sequence ID" value="KAH8001531.1"/>
    <property type="molecule type" value="Genomic_DNA"/>
</dbReference>
<proteinExistence type="predicted"/>
<organism evidence="1 2">
    <name type="scientific">Sphaerodactylus townsendi</name>
    <dbReference type="NCBI Taxonomy" id="933632"/>
    <lineage>
        <taxon>Eukaryota</taxon>
        <taxon>Metazoa</taxon>
        <taxon>Chordata</taxon>
        <taxon>Craniata</taxon>
        <taxon>Vertebrata</taxon>
        <taxon>Euteleostomi</taxon>
        <taxon>Lepidosauria</taxon>
        <taxon>Squamata</taxon>
        <taxon>Bifurcata</taxon>
        <taxon>Gekkota</taxon>
        <taxon>Sphaerodactylidae</taxon>
        <taxon>Sphaerodactylus</taxon>
    </lineage>
</organism>
<reference evidence="1" key="1">
    <citation type="submission" date="2021-08" db="EMBL/GenBank/DDBJ databases">
        <title>The first chromosome-level gecko genome reveals the dynamic sex chromosomes of Neotropical dwarf geckos (Sphaerodactylidae: Sphaerodactylus).</title>
        <authorList>
            <person name="Pinto B.J."/>
            <person name="Keating S.E."/>
            <person name="Gamble T."/>
        </authorList>
    </citation>
    <scope>NUCLEOTIDE SEQUENCE</scope>
    <source>
        <strain evidence="1">TG3544</strain>
    </source>
</reference>
<keyword evidence="2" id="KW-1185">Reference proteome</keyword>
<evidence type="ECO:0000313" key="1">
    <source>
        <dbReference type="EMBL" id="KAH8001531.1"/>
    </source>
</evidence>